<evidence type="ECO:0000256" key="1">
    <source>
        <dbReference type="SAM" id="MobiDB-lite"/>
    </source>
</evidence>
<feature type="region of interest" description="Disordered" evidence="1">
    <location>
        <begin position="1"/>
        <end position="26"/>
    </location>
</feature>
<dbReference type="EMBL" id="JH819162">
    <property type="protein sequence ID" value="EKC22613.1"/>
    <property type="molecule type" value="Genomic_DNA"/>
</dbReference>
<dbReference type="HOGENOM" id="CLU_2724682_0_0_1"/>
<name>K1PLN5_MAGGI</name>
<reference evidence="2" key="1">
    <citation type="journal article" date="2012" name="Nature">
        <title>The oyster genome reveals stress adaptation and complexity of shell formation.</title>
        <authorList>
            <person name="Zhang G."/>
            <person name="Fang X."/>
            <person name="Guo X."/>
            <person name="Li L."/>
            <person name="Luo R."/>
            <person name="Xu F."/>
            <person name="Yang P."/>
            <person name="Zhang L."/>
            <person name="Wang X."/>
            <person name="Qi H."/>
            <person name="Xiong Z."/>
            <person name="Que H."/>
            <person name="Xie Y."/>
            <person name="Holland P.W."/>
            <person name="Paps J."/>
            <person name="Zhu Y."/>
            <person name="Wu F."/>
            <person name="Chen Y."/>
            <person name="Wang J."/>
            <person name="Peng C."/>
            <person name="Meng J."/>
            <person name="Yang L."/>
            <person name="Liu J."/>
            <person name="Wen B."/>
            <person name="Zhang N."/>
            <person name="Huang Z."/>
            <person name="Zhu Q."/>
            <person name="Feng Y."/>
            <person name="Mount A."/>
            <person name="Hedgecock D."/>
            <person name="Xu Z."/>
            <person name="Liu Y."/>
            <person name="Domazet-Loso T."/>
            <person name="Du Y."/>
            <person name="Sun X."/>
            <person name="Zhang S."/>
            <person name="Liu B."/>
            <person name="Cheng P."/>
            <person name="Jiang X."/>
            <person name="Li J."/>
            <person name="Fan D."/>
            <person name="Wang W."/>
            <person name="Fu W."/>
            <person name="Wang T."/>
            <person name="Wang B."/>
            <person name="Zhang J."/>
            <person name="Peng Z."/>
            <person name="Li Y."/>
            <person name="Li N."/>
            <person name="Wang J."/>
            <person name="Chen M."/>
            <person name="He Y."/>
            <person name="Tan F."/>
            <person name="Song X."/>
            <person name="Zheng Q."/>
            <person name="Huang R."/>
            <person name="Yang H."/>
            <person name="Du X."/>
            <person name="Chen L."/>
            <person name="Yang M."/>
            <person name="Gaffney P.M."/>
            <person name="Wang S."/>
            <person name="Luo L."/>
            <person name="She Z."/>
            <person name="Ming Y."/>
            <person name="Huang W."/>
            <person name="Zhang S."/>
            <person name="Huang B."/>
            <person name="Zhang Y."/>
            <person name="Qu T."/>
            <person name="Ni P."/>
            <person name="Miao G."/>
            <person name="Wang J."/>
            <person name="Wang Q."/>
            <person name="Steinberg C.E."/>
            <person name="Wang H."/>
            <person name="Li N."/>
            <person name="Qian L."/>
            <person name="Zhang G."/>
            <person name="Li Y."/>
            <person name="Yang H."/>
            <person name="Liu X."/>
            <person name="Wang J."/>
            <person name="Yin Y."/>
            <person name="Wang J."/>
        </authorList>
    </citation>
    <scope>NUCLEOTIDE SEQUENCE [LARGE SCALE GENOMIC DNA]</scope>
    <source>
        <strain evidence="2">05x7-T-G4-1.051#20</strain>
    </source>
</reference>
<accession>K1PLN5</accession>
<dbReference type="AlphaFoldDB" id="K1PLN5"/>
<evidence type="ECO:0000313" key="2">
    <source>
        <dbReference type="EMBL" id="EKC22613.1"/>
    </source>
</evidence>
<organism evidence="2">
    <name type="scientific">Magallana gigas</name>
    <name type="common">Pacific oyster</name>
    <name type="synonym">Crassostrea gigas</name>
    <dbReference type="NCBI Taxonomy" id="29159"/>
    <lineage>
        <taxon>Eukaryota</taxon>
        <taxon>Metazoa</taxon>
        <taxon>Spiralia</taxon>
        <taxon>Lophotrochozoa</taxon>
        <taxon>Mollusca</taxon>
        <taxon>Bivalvia</taxon>
        <taxon>Autobranchia</taxon>
        <taxon>Pteriomorphia</taxon>
        <taxon>Ostreida</taxon>
        <taxon>Ostreoidea</taxon>
        <taxon>Ostreidae</taxon>
        <taxon>Magallana</taxon>
    </lineage>
</organism>
<gene>
    <name evidence="2" type="ORF">CGI_10001883</name>
</gene>
<protein>
    <submittedName>
        <fullName evidence="2">Uncharacterized protein</fullName>
    </submittedName>
</protein>
<dbReference type="InParanoid" id="K1PLN5"/>
<sequence>MRGSRGRGSDEGSRGPDPNPEQKSADTIEYIENKCDKLIKAHFAFVEDVLDGYICSAFMDYFGMEKLESQAE</sequence>
<proteinExistence type="predicted"/>